<reference evidence="4" key="2">
    <citation type="journal article" date="2019" name="Int. J. Syst. Evol. Microbiol.">
        <title>The Global Catalogue of Microorganisms (GCM) 10K type strain sequencing project: providing services to taxonomists for standard genome sequencing and annotation.</title>
        <authorList>
            <consortium name="The Broad Institute Genomics Platform"/>
            <consortium name="The Broad Institute Genome Sequencing Center for Infectious Disease"/>
            <person name="Wu L."/>
            <person name="Ma J."/>
        </authorList>
    </citation>
    <scope>NUCLEOTIDE SEQUENCE [LARGE SCALE GENOMIC DNA]</scope>
    <source>
        <strain evidence="4">JCM 12607</strain>
    </source>
</reference>
<dbReference type="EMBL" id="JBHTGL010000011">
    <property type="protein sequence ID" value="MFD0629978.1"/>
    <property type="molecule type" value="Genomic_DNA"/>
</dbReference>
<evidence type="ECO:0000313" key="1">
    <source>
        <dbReference type="EMBL" id="MFD0621543.1"/>
    </source>
</evidence>
<sequence length="48" mass="4959">MEREAGGEGTPPQGLVTMMESACQRAAHGDLTQTAIALAVCETIALDL</sequence>
<evidence type="ECO:0000313" key="4">
    <source>
        <dbReference type="Proteomes" id="UP001596915"/>
    </source>
</evidence>
<evidence type="ECO:0000313" key="2">
    <source>
        <dbReference type="EMBL" id="MFD0629323.1"/>
    </source>
</evidence>
<comment type="caution">
    <text evidence="3">The sequence shown here is derived from an EMBL/GenBank/DDBJ whole genome shotgun (WGS) entry which is preliminary data.</text>
</comment>
<evidence type="ECO:0000313" key="3">
    <source>
        <dbReference type="EMBL" id="MFD0629978.1"/>
    </source>
</evidence>
<dbReference type="Proteomes" id="UP001596915">
    <property type="component" value="Unassembled WGS sequence"/>
</dbReference>
<organism evidence="3 4">
    <name type="scientific">Streptomyces sanglieri</name>
    <dbReference type="NCBI Taxonomy" id="193460"/>
    <lineage>
        <taxon>Bacteria</taxon>
        <taxon>Bacillati</taxon>
        <taxon>Actinomycetota</taxon>
        <taxon>Actinomycetes</taxon>
        <taxon>Kitasatosporales</taxon>
        <taxon>Streptomycetaceae</taxon>
        <taxon>Streptomyces</taxon>
    </lineage>
</organism>
<dbReference type="EMBL" id="JBHTGL010000008">
    <property type="protein sequence ID" value="MFD0629323.1"/>
    <property type="molecule type" value="Genomic_DNA"/>
</dbReference>
<gene>
    <name evidence="1" type="ORF">ACFQ2K_00690</name>
    <name evidence="2" type="ORF">ACFQ2K_48685</name>
    <name evidence="3" type="ORF">ACFQ2K_52800</name>
</gene>
<name>A0ABW2XDS2_9ACTN</name>
<proteinExistence type="predicted"/>
<dbReference type="EMBL" id="JBHTGL010000001">
    <property type="protein sequence ID" value="MFD0621543.1"/>
    <property type="molecule type" value="Genomic_DNA"/>
</dbReference>
<accession>A0ABW2XDS2</accession>
<reference evidence="3" key="3">
    <citation type="submission" date="2024-09" db="EMBL/GenBank/DDBJ databases">
        <authorList>
            <person name="Sun Q."/>
            <person name="Mori K."/>
        </authorList>
    </citation>
    <scope>NUCLEOTIDE SEQUENCE</scope>
    <source>
        <strain evidence="3">JCM 12607</strain>
    </source>
</reference>
<reference evidence="3" key="1">
    <citation type="journal article" date="2014" name="Int. J. Syst. Evol. Microbiol.">
        <title>Complete genome of a new Firmicutes species belonging to the dominant human colonic microbiota ('Ruminococcus bicirculans') reveals two chromosomes and a selective capacity to utilize plant glucans.</title>
        <authorList>
            <consortium name="NISC Comparative Sequencing Program"/>
            <person name="Wegmann U."/>
            <person name="Louis P."/>
            <person name="Goesmann A."/>
            <person name="Henrissat B."/>
            <person name="Duncan S.H."/>
            <person name="Flint H.J."/>
        </authorList>
    </citation>
    <scope>NUCLEOTIDE SEQUENCE</scope>
    <source>
        <strain evidence="3">JCM 12607</strain>
    </source>
</reference>
<keyword evidence="4" id="KW-1185">Reference proteome</keyword>
<protein>
    <submittedName>
        <fullName evidence="3">Uncharacterized protein</fullName>
    </submittedName>
</protein>